<keyword evidence="6" id="KW-0812">Transmembrane</keyword>
<dbReference type="GO" id="GO:0005886">
    <property type="term" value="C:plasma membrane"/>
    <property type="evidence" value="ECO:0007669"/>
    <property type="project" value="TreeGrafter"/>
</dbReference>
<dbReference type="EC" id="2.7.13.3" evidence="2"/>
<accession>D3SME9</accession>
<dbReference type="eggNOG" id="COG0642">
    <property type="taxonomic scope" value="Bacteria"/>
</dbReference>
<dbReference type="STRING" id="638303.Thal_1298"/>
<keyword evidence="4" id="KW-0808">Transferase</keyword>
<organism evidence="7 8">
    <name type="scientific">Thermocrinis albus (strain DSM 14484 / JCM 11386 / HI 11/12)</name>
    <dbReference type="NCBI Taxonomy" id="638303"/>
    <lineage>
        <taxon>Bacteria</taxon>
        <taxon>Pseudomonadati</taxon>
        <taxon>Aquificota</taxon>
        <taxon>Aquificia</taxon>
        <taxon>Aquificales</taxon>
        <taxon>Aquificaceae</taxon>
        <taxon>Thermocrinis</taxon>
    </lineage>
</organism>
<keyword evidence="7" id="KW-0547">Nucleotide-binding</keyword>
<evidence type="ECO:0000256" key="1">
    <source>
        <dbReference type="ARBA" id="ARBA00000085"/>
    </source>
</evidence>
<evidence type="ECO:0000256" key="3">
    <source>
        <dbReference type="ARBA" id="ARBA00022553"/>
    </source>
</evidence>
<evidence type="ECO:0000256" key="6">
    <source>
        <dbReference type="SAM" id="Phobius"/>
    </source>
</evidence>
<feature type="transmembrane region" description="Helical" evidence="6">
    <location>
        <begin position="12"/>
        <end position="37"/>
    </location>
</feature>
<keyword evidence="6" id="KW-0472">Membrane</keyword>
<name>D3SME9_THEAH</name>
<reference evidence="8" key="1">
    <citation type="journal article" date="2010" name="Stand. Genomic Sci.">
        <title>Complete genome sequence of Thermocrinis albus type strain (HI 11/12T).</title>
        <authorList>
            <person name="Wirth R."/>
            <person name="Sikorski J."/>
            <person name="Brambilla E."/>
            <person name="Misra M."/>
            <person name="Lapidus A."/>
            <person name="Copeland A."/>
            <person name="Nolan M."/>
            <person name="Lucas S."/>
            <person name="Chen F."/>
            <person name="Tice H."/>
            <person name="Cheng J.F."/>
            <person name="Han C."/>
            <person name="Detter J.C."/>
            <person name="Tapia R."/>
            <person name="Bruce D."/>
            <person name="Goodwin L."/>
            <person name="Pitluck S."/>
            <person name="Pati A."/>
            <person name="Anderson I."/>
            <person name="Ivanova N."/>
            <person name="Mavromatis K."/>
            <person name="Mikhailova N."/>
            <person name="Chen A."/>
            <person name="Palaniappan K."/>
            <person name="Bilek Y."/>
            <person name="Hader T."/>
            <person name="Land M."/>
            <person name="Hauser L."/>
            <person name="Chang Y.J."/>
            <person name="Jeffries C.D."/>
            <person name="Tindall B.J."/>
            <person name="Rohde M."/>
            <person name="Goker M."/>
            <person name="Bristow J."/>
            <person name="Eisen J.A."/>
            <person name="Markowitz V."/>
            <person name="Hugenholtz P."/>
            <person name="Kyrpides N.C."/>
            <person name="Klenk H.P."/>
        </authorList>
    </citation>
    <scope>NUCLEOTIDE SEQUENCE [LARGE SCALE GENOMIC DNA]</scope>
    <source>
        <strain evidence="8">DSM 14484 / JCM 11386 / HI 11/12</strain>
    </source>
</reference>
<dbReference type="GO" id="GO:0005524">
    <property type="term" value="F:ATP binding"/>
    <property type="evidence" value="ECO:0007669"/>
    <property type="project" value="UniProtKB-KW"/>
</dbReference>
<dbReference type="KEGG" id="tal:Thal_1298"/>
<dbReference type="GO" id="GO:0004673">
    <property type="term" value="F:protein histidine kinase activity"/>
    <property type="evidence" value="ECO:0007669"/>
    <property type="project" value="UniProtKB-EC"/>
</dbReference>
<dbReference type="GO" id="GO:0000160">
    <property type="term" value="P:phosphorelay signal transduction system"/>
    <property type="evidence" value="ECO:0007669"/>
    <property type="project" value="TreeGrafter"/>
</dbReference>
<evidence type="ECO:0000256" key="5">
    <source>
        <dbReference type="ARBA" id="ARBA00022777"/>
    </source>
</evidence>
<protein>
    <recommendedName>
        <fullName evidence="2">histidine kinase</fullName>
        <ecNumber evidence="2">2.7.13.3</ecNumber>
    </recommendedName>
</protein>
<sequence length="375" mass="43167">MTGTRSRLILFLYNYLKFFTPVLLLAVTSVSLMYMLLKDAEEDNLINLARDIKALVESDPDILHNVFLTSKYKIFVTDYKGNLLYSSDKKIDYVEKHFQEVIRNVGNVVYMDNMVMVALPVDSEKINGYVIVVNNLSTLRNKMYLTLASLGSSAIIVSVVISLLSYWEMRKREKIYQENAQKLRNMALYLAHEVKTPLSVVLARVYSSDCFDEEGKKSISRAIRRLVKLNKNLKVLAEGSFIKPTFTFVDLKGVVEEIAHQYQSIFSDKVLHLRLDNVSIVSDYELIYTLILNLVDNAFKHSPEGSSVEVSLEDREQDVRLEILNQKREDAYTDESSYRIGRKIVEEIVNLLKLGMEVREDSTHYRVVLTFAKKV</sequence>
<evidence type="ECO:0000256" key="2">
    <source>
        <dbReference type="ARBA" id="ARBA00012438"/>
    </source>
</evidence>
<keyword evidence="3" id="KW-0597">Phosphoprotein</keyword>
<dbReference type="RefSeq" id="WP_012992335.1">
    <property type="nucleotide sequence ID" value="NC_013894.1"/>
</dbReference>
<evidence type="ECO:0000256" key="4">
    <source>
        <dbReference type="ARBA" id="ARBA00022679"/>
    </source>
</evidence>
<dbReference type="Proteomes" id="UP000002043">
    <property type="component" value="Chromosome"/>
</dbReference>
<evidence type="ECO:0000313" key="7">
    <source>
        <dbReference type="EMBL" id="ADC89929.1"/>
    </source>
</evidence>
<dbReference type="InterPro" id="IPR050428">
    <property type="entry name" value="TCS_sensor_his_kinase"/>
</dbReference>
<dbReference type="InterPro" id="IPR036890">
    <property type="entry name" value="HATPase_C_sf"/>
</dbReference>
<dbReference type="AlphaFoldDB" id="D3SME9"/>
<dbReference type="HOGENOM" id="CLU_737565_0_0_0"/>
<dbReference type="PANTHER" id="PTHR45436">
    <property type="entry name" value="SENSOR HISTIDINE KINASE YKOH"/>
    <property type="match status" value="1"/>
</dbReference>
<keyword evidence="6" id="KW-1133">Transmembrane helix</keyword>
<feature type="transmembrane region" description="Helical" evidence="6">
    <location>
        <begin position="143"/>
        <end position="167"/>
    </location>
</feature>
<dbReference type="Gene3D" id="3.30.565.10">
    <property type="entry name" value="Histidine kinase-like ATPase, C-terminal domain"/>
    <property type="match status" value="1"/>
</dbReference>
<keyword evidence="8" id="KW-1185">Reference proteome</keyword>
<gene>
    <name evidence="7" type="ordered locus">Thal_1298</name>
</gene>
<keyword evidence="5" id="KW-0418">Kinase</keyword>
<dbReference type="SUPFAM" id="SSF55874">
    <property type="entry name" value="ATPase domain of HSP90 chaperone/DNA topoisomerase II/histidine kinase"/>
    <property type="match status" value="1"/>
</dbReference>
<dbReference type="OrthoDB" id="14660at2"/>
<keyword evidence="7" id="KW-0067">ATP-binding</keyword>
<evidence type="ECO:0000313" key="8">
    <source>
        <dbReference type="Proteomes" id="UP000002043"/>
    </source>
</evidence>
<comment type="catalytic activity">
    <reaction evidence="1">
        <text>ATP + protein L-histidine = ADP + protein N-phospho-L-histidine.</text>
        <dbReference type="EC" id="2.7.13.3"/>
    </reaction>
</comment>
<dbReference type="PANTHER" id="PTHR45436:SF5">
    <property type="entry name" value="SENSOR HISTIDINE KINASE TRCS"/>
    <property type="match status" value="1"/>
</dbReference>
<proteinExistence type="predicted"/>
<dbReference type="EMBL" id="CP001931">
    <property type="protein sequence ID" value="ADC89929.1"/>
    <property type="molecule type" value="Genomic_DNA"/>
</dbReference>